<evidence type="ECO:0000313" key="4">
    <source>
        <dbReference type="EMBL" id="KAA8580072.1"/>
    </source>
</evidence>
<feature type="domain" description="CBM21" evidence="3">
    <location>
        <begin position="118"/>
        <end position="228"/>
    </location>
</feature>
<feature type="compositionally biased region" description="Basic and acidic residues" evidence="1">
    <location>
        <begin position="282"/>
        <end position="295"/>
    </location>
</feature>
<gene>
    <name evidence="4" type="ORF">FQN60_005607</name>
</gene>
<dbReference type="InterPro" id="IPR038175">
    <property type="entry name" value="CBM21_dom_sf"/>
</dbReference>
<name>A0A5J5CDX9_9PERO</name>
<keyword evidence="2" id="KW-1133">Transmembrane helix</keyword>
<dbReference type="GO" id="GO:0008157">
    <property type="term" value="F:protein phosphatase 1 binding"/>
    <property type="evidence" value="ECO:0007669"/>
    <property type="project" value="TreeGrafter"/>
</dbReference>
<evidence type="ECO:0000259" key="3">
    <source>
        <dbReference type="PROSITE" id="PS51159"/>
    </source>
</evidence>
<evidence type="ECO:0000256" key="1">
    <source>
        <dbReference type="SAM" id="MobiDB-lite"/>
    </source>
</evidence>
<feature type="compositionally biased region" description="Polar residues" evidence="1">
    <location>
        <begin position="545"/>
        <end position="576"/>
    </location>
</feature>
<feature type="region of interest" description="Disordered" evidence="1">
    <location>
        <begin position="1027"/>
        <end position="1051"/>
    </location>
</feature>
<evidence type="ECO:0000313" key="5">
    <source>
        <dbReference type="Proteomes" id="UP000327493"/>
    </source>
</evidence>
<feature type="compositionally biased region" description="Polar residues" evidence="1">
    <location>
        <begin position="344"/>
        <end position="356"/>
    </location>
</feature>
<feature type="region of interest" description="Disordered" evidence="1">
    <location>
        <begin position="256"/>
        <end position="302"/>
    </location>
</feature>
<dbReference type="EMBL" id="VOFY01000023">
    <property type="protein sequence ID" value="KAA8580072.1"/>
    <property type="molecule type" value="Genomic_DNA"/>
</dbReference>
<feature type="region of interest" description="Disordered" evidence="1">
    <location>
        <begin position="545"/>
        <end position="577"/>
    </location>
</feature>
<dbReference type="PROSITE" id="PS51159">
    <property type="entry name" value="CBM21"/>
    <property type="match status" value="1"/>
</dbReference>
<feature type="transmembrane region" description="Helical" evidence="2">
    <location>
        <begin position="1354"/>
        <end position="1385"/>
    </location>
</feature>
<feature type="compositionally biased region" description="Basic and acidic residues" evidence="1">
    <location>
        <begin position="1037"/>
        <end position="1051"/>
    </location>
</feature>
<dbReference type="Gene3D" id="2.60.40.2440">
    <property type="entry name" value="Carbohydrate binding type-21 domain"/>
    <property type="match status" value="1"/>
</dbReference>
<dbReference type="Proteomes" id="UP000327493">
    <property type="component" value="Chromosome 23"/>
</dbReference>
<sequence length="1400" mass="157659">MEGLNIQPLEEDRVVMEEESKNNREQEEEEMEATSPMGSTTDEETEEDSEPEPPQVIRRKVSFADAFGLNLVSVKEFDNAEVTEVEDSQSPENEATHPLEEYYMSCLFIVPSSPEELEQRLQAQMVELESIELLPGTTTLRGIIRVVNLCFTKSVYVRMSLDRWTSYFDLLAEYVPGSSDRKTDRFTFKYTLVPPSEREGIRVEVCLRYECSVGTFWANNKDMNYVLFCYQKGHVKEHGPLVQEESSSYRNKRSCLKANRRARADEKTIETSDTSPAAAEAEATHKAEEAKRKDNSATQSLLYHKEQKPLVDSIKSRQRAERLARVKDFFSKRRQQVPKAYSHDSANGQKVSQPLPTSWGDSASFLHKCQKKQSIESPQVLTYHQIPLLTLDWNNDRAHQWGAADMHDVWPGRAKKTLSKASEENIEDAPSVNDMWETFRNGTDNTTDKESSVRDAWQAFLNGPSCTDHSGVPESEWLQTAASVSPSNDKEPNARYAASSEEYEMQVGTDTPTTLHAHTSAVCQLLSDTCKISLANVTLNAENHQPAQASVSSPRNDTATQDASQRSQSTSVTDTPQEFCLKGATAVSKGSVDSSTEFHKHAIWEQESEGIIGRAEGIGRDETFIPHRADLVKSSGESQTTDMTAMPESQNATAVDSISQGARLDEGFSSSRKGEATGTAHNVTKDTLAFRGTIRKGKKDVERFVFSTSRQGMEEGIMNECTEKKVSTDEEIFRPHKTEQCEISQLCADEKKHEEFRPKQNRENPLQEDESDENEIRFAQTNADESNSSQMSEENVRQSQIIRSEFKLDESGSEDVASNNKNLEVFKKTEVETSYGTISDNNTKRLIGAKVGPVQVLNKEHNDKALQRNSSLQRRNTAIISEVPNKLTRPIQAGEEVCIQKEEDDSTLTQIQENVLNSETGGHLLGSNMTEEGKILSWDRIIEEQQEINPAAQIRHNVESREMKKIFQVGQYTCRPFPTDKCNPNPMEVVEMRWSHSGDDMKGQKEDLGHEISPDVVIAKKNFVEKDTSTELQHQPETLERTEEGMSQRDKDEMVSIGELKIKVLGELMGNVENPQGKRRNAPAELKGRELSAEVECSPHVEYKKMSKGTKDPITAENTAALEVIESGLKEMFIERFGEDLVRGIWEEVFGQKEQASNRDTDIVDGMEGKQADVPDITQDCLPLSEKDLNDAFDSDVFSMIELPTDQNLSLGQGLEQTVATRSKEYSPNESQSLTTAEEAHFLSESQTDLNSSVHLGQDLTPNLAAQSLTESAQSSPKDQEDFTQIKERSVTLQETGRQIEDYEVTHRKSLSGSARPSHKHLSSYSDKLKESNSVVCWSGLYILSHITRLLICILLVVGFFFTVFLYDFPAFFAVYVFSLCWWFYKWKRHRVATNKVMVG</sequence>
<keyword evidence="2" id="KW-0812">Transmembrane</keyword>
<organism evidence="4 5">
    <name type="scientific">Etheostoma spectabile</name>
    <name type="common">orangethroat darter</name>
    <dbReference type="NCBI Taxonomy" id="54343"/>
    <lineage>
        <taxon>Eukaryota</taxon>
        <taxon>Metazoa</taxon>
        <taxon>Chordata</taxon>
        <taxon>Craniata</taxon>
        <taxon>Vertebrata</taxon>
        <taxon>Euteleostomi</taxon>
        <taxon>Actinopterygii</taxon>
        <taxon>Neopterygii</taxon>
        <taxon>Teleostei</taxon>
        <taxon>Neoteleostei</taxon>
        <taxon>Acanthomorphata</taxon>
        <taxon>Eupercaria</taxon>
        <taxon>Perciformes</taxon>
        <taxon>Percoidei</taxon>
        <taxon>Percidae</taxon>
        <taxon>Etheostomatinae</taxon>
        <taxon>Etheostoma</taxon>
    </lineage>
</organism>
<feature type="compositionally biased region" description="Basic and acidic residues" evidence="1">
    <location>
        <begin position="10"/>
        <end position="25"/>
    </location>
</feature>
<feature type="region of interest" description="Disordered" evidence="1">
    <location>
        <begin position="1073"/>
        <end position="1093"/>
    </location>
</feature>
<dbReference type="InterPro" id="IPR050782">
    <property type="entry name" value="PP1_regulatory_subunit_3"/>
</dbReference>
<feature type="compositionally biased region" description="Polar residues" evidence="1">
    <location>
        <begin position="635"/>
        <end position="655"/>
    </location>
</feature>
<proteinExistence type="predicted"/>
<dbReference type="InterPro" id="IPR005036">
    <property type="entry name" value="CBM21_dom"/>
</dbReference>
<feature type="compositionally biased region" description="Basic and acidic residues" evidence="1">
    <location>
        <begin position="753"/>
        <end position="762"/>
    </location>
</feature>
<dbReference type="Pfam" id="PF03370">
    <property type="entry name" value="CBM_21"/>
    <property type="match status" value="1"/>
</dbReference>
<feature type="region of interest" description="Disordered" evidence="1">
    <location>
        <begin position="753"/>
        <end position="773"/>
    </location>
</feature>
<reference evidence="4 5" key="1">
    <citation type="submission" date="2019-08" db="EMBL/GenBank/DDBJ databases">
        <title>A chromosome-level genome assembly, high-density linkage maps, and genome scans reveal the genomic architecture of hybrid incompatibilities underlying speciation via character displacement in darters (Percidae: Etheostominae).</title>
        <authorList>
            <person name="Moran R.L."/>
            <person name="Catchen J.M."/>
            <person name="Fuller R.C."/>
        </authorList>
    </citation>
    <scope>NUCLEOTIDE SEQUENCE [LARGE SCALE GENOMIC DNA]</scope>
    <source>
        <strain evidence="4">EspeVRDwgs_2016</strain>
        <tissue evidence="4">Muscle</tissue>
    </source>
</reference>
<dbReference type="PANTHER" id="PTHR12307:SF2">
    <property type="entry name" value="PROTEIN PHOSPHATASE 1 REGULATORY SUBUNIT 3A"/>
    <property type="match status" value="1"/>
</dbReference>
<feature type="compositionally biased region" description="Acidic residues" evidence="1">
    <location>
        <begin position="41"/>
        <end position="51"/>
    </location>
</feature>
<protein>
    <recommendedName>
        <fullName evidence="3">CBM21 domain-containing protein</fullName>
    </recommendedName>
</protein>
<keyword evidence="2" id="KW-0472">Membrane</keyword>
<keyword evidence="5" id="KW-1185">Reference proteome</keyword>
<dbReference type="PANTHER" id="PTHR12307">
    <property type="entry name" value="PROTEIN PHOSPHATASE 1 REGULATORY SUBUNIT"/>
    <property type="match status" value="1"/>
</dbReference>
<dbReference type="GO" id="GO:0000164">
    <property type="term" value="C:protein phosphatase type 1 complex"/>
    <property type="evidence" value="ECO:0007669"/>
    <property type="project" value="TreeGrafter"/>
</dbReference>
<evidence type="ECO:0000256" key="2">
    <source>
        <dbReference type="SAM" id="Phobius"/>
    </source>
</evidence>
<feature type="region of interest" description="Disordered" evidence="1">
    <location>
        <begin position="633"/>
        <end position="655"/>
    </location>
</feature>
<feature type="region of interest" description="Disordered" evidence="1">
    <location>
        <begin position="1"/>
        <end position="57"/>
    </location>
</feature>
<dbReference type="GO" id="GO:2001069">
    <property type="term" value="F:glycogen binding"/>
    <property type="evidence" value="ECO:0007669"/>
    <property type="project" value="TreeGrafter"/>
</dbReference>
<feature type="region of interest" description="Disordered" evidence="1">
    <location>
        <begin position="480"/>
        <end position="500"/>
    </location>
</feature>
<accession>A0A5J5CDX9</accession>
<feature type="region of interest" description="Disordered" evidence="1">
    <location>
        <begin position="334"/>
        <end position="356"/>
    </location>
</feature>
<dbReference type="OrthoDB" id="1881at2759"/>
<comment type="caution">
    <text evidence="4">The sequence shown here is derived from an EMBL/GenBank/DDBJ whole genome shotgun (WGS) entry which is preliminary data.</text>
</comment>
<dbReference type="GO" id="GO:0005979">
    <property type="term" value="P:regulation of glycogen biosynthetic process"/>
    <property type="evidence" value="ECO:0007669"/>
    <property type="project" value="TreeGrafter"/>
</dbReference>